<dbReference type="GO" id="GO:0051607">
    <property type="term" value="P:defense response to virus"/>
    <property type="evidence" value="ECO:0007669"/>
    <property type="project" value="UniProtKB-KW"/>
</dbReference>
<evidence type="ECO:0000256" key="1">
    <source>
        <dbReference type="ARBA" id="ARBA00022741"/>
    </source>
</evidence>
<dbReference type="RefSeq" id="WP_012642389.1">
    <property type="nucleotide sequence ID" value="NC_011961.1"/>
</dbReference>
<dbReference type="EMBL" id="CP001276">
    <property type="protein sequence ID" value="ACM06402.1"/>
    <property type="molecule type" value="Genomic_DNA"/>
</dbReference>
<dbReference type="PROSITE" id="PS50887">
    <property type="entry name" value="GGDEF"/>
    <property type="match status" value="1"/>
</dbReference>
<organism evidence="4 5">
    <name type="scientific">Thermomicrobium roseum (strain ATCC 27502 / DSM 5159 / P-2)</name>
    <dbReference type="NCBI Taxonomy" id="309801"/>
    <lineage>
        <taxon>Bacteria</taxon>
        <taxon>Pseudomonadati</taxon>
        <taxon>Thermomicrobiota</taxon>
        <taxon>Thermomicrobia</taxon>
        <taxon>Thermomicrobiales</taxon>
        <taxon>Thermomicrobiaceae</taxon>
        <taxon>Thermomicrobium</taxon>
    </lineage>
</organism>
<dbReference type="OrthoDB" id="9758700at2"/>
<dbReference type="InterPro" id="IPR024615">
    <property type="entry name" value="CRISPR-assoc_Cmr2_N"/>
</dbReference>
<proteinExistence type="predicted"/>
<evidence type="ECO:0000313" key="5">
    <source>
        <dbReference type="Proteomes" id="UP000000447"/>
    </source>
</evidence>
<keyword evidence="5" id="KW-1185">Reference proteome</keyword>
<evidence type="ECO:0000313" key="4">
    <source>
        <dbReference type="EMBL" id="ACM06402.1"/>
    </source>
</evidence>
<evidence type="ECO:0000256" key="2">
    <source>
        <dbReference type="ARBA" id="ARBA00023118"/>
    </source>
</evidence>
<dbReference type="Gene3D" id="3.30.70.270">
    <property type="match status" value="1"/>
</dbReference>
<dbReference type="NCBIfam" id="TIGR02577">
    <property type="entry name" value="cas_TM1794_Cmr2"/>
    <property type="match status" value="1"/>
</dbReference>
<feature type="domain" description="GGDEF" evidence="3">
    <location>
        <begin position="335"/>
        <end position="468"/>
    </location>
</feature>
<dbReference type="InterPro" id="IPR000160">
    <property type="entry name" value="GGDEF_dom"/>
</dbReference>
<keyword evidence="4" id="KW-0614">Plasmid</keyword>
<accession>B9L2V1</accession>
<evidence type="ECO:0000259" key="3">
    <source>
        <dbReference type="PROSITE" id="PS50887"/>
    </source>
</evidence>
<sequence length="604" mass="66145">MPDAVLRFTFGPVQAFIAEARRTADLYAGSHILAELARAVARSLQDAGAELVYPADLGSGDPPNVIVARVPWEDVEQLAERAAAALQTRWEQLASDALAKIESYAPLDDALRAQWQAQTGDVWEIYWAAARIEQDDYATAFHRAQAGVAALKKTRTFTQRAEAGAKDSLGGNRAALAPAGQDPRAFWRAVRRHPQGGRLVGEHERLDAVSAVKRFAYSEEAYPSVPTIAARPFARLAAERAAPALESYRDAFELLVTAFGQRPDRYRRTRHTVEAFPYDGAFLYESTLEWPALLEELGLDPDEAERLRSQVETPLRTARHRLAELYQAVGQRPSRYVAVVVLDGDSMGQWLTSALAQGGEPVHREISRKLAGFAASVEETARQQARDAVFIYRGGDDVLALTPAEQAVSLALALAAAFAEITDGRSASAGIAIGHWLEPLGDLLRSAREAEKRAKRLPGKGAVAVELQPRGGEIVHVVARADRLMGLDLPDLVDRFRRDGAGSLSGRLPTDLRQYARTFPQADAAFRAVLARSVKRQGEWPSGTADERERLVERLYGFATSYDQLRASLPGEDDSRRFERVPSGPAQLADWLALARFLARGGGE</sequence>
<gene>
    <name evidence="4" type="primary">crm</name>
    <name evidence="4" type="ordered locus">trd_A0115</name>
</gene>
<dbReference type="InterPro" id="IPR043128">
    <property type="entry name" value="Rev_trsase/Diguanyl_cyclase"/>
</dbReference>
<dbReference type="KEGG" id="tro:trd_A0115"/>
<reference evidence="4 5" key="1">
    <citation type="journal article" date="2009" name="PLoS ONE">
        <title>Complete genome sequence of the aerobic CO-oxidizing thermophile Thermomicrobium roseum.</title>
        <authorList>
            <person name="Wu D."/>
            <person name="Raymond J."/>
            <person name="Wu M."/>
            <person name="Chatterji S."/>
            <person name="Ren Q."/>
            <person name="Graham J.E."/>
            <person name="Bryant D.A."/>
            <person name="Robb F."/>
            <person name="Colman A."/>
            <person name="Tallon L.J."/>
            <person name="Badger J.H."/>
            <person name="Madupu R."/>
            <person name="Ward N.L."/>
            <person name="Eisen J.A."/>
        </authorList>
    </citation>
    <scope>NUCLEOTIDE SEQUENCE [LARGE SCALE GENOMIC DNA]</scope>
    <source>
        <strain evidence="5">ATCC 27502 / DSM 5159 / P-2</strain>
        <plasmid evidence="4">unnamed</plasmid>
    </source>
</reference>
<dbReference type="Pfam" id="PF22335">
    <property type="entry name" value="Cas10-Cmr2_palm2"/>
    <property type="match status" value="1"/>
</dbReference>
<dbReference type="GO" id="GO:0000166">
    <property type="term" value="F:nucleotide binding"/>
    <property type="evidence" value="ECO:0007669"/>
    <property type="project" value="UniProtKB-KW"/>
</dbReference>
<dbReference type="Gene3D" id="3.30.70.2220">
    <property type="entry name" value="CRISPR-Cas system, Cmr2 subunit, D1 domain, cysteine cluster"/>
    <property type="match status" value="1"/>
</dbReference>
<dbReference type="InterPro" id="IPR013407">
    <property type="entry name" value="CRISPR-assoc_prot_Cmr2"/>
</dbReference>
<protein>
    <submittedName>
        <fullName evidence="4">Crispr-associated protein, Crm2 family</fullName>
    </submittedName>
</protein>
<keyword evidence="2" id="KW-0051">Antiviral defense</keyword>
<dbReference type="AlphaFoldDB" id="B9L2V1"/>
<name>B9L2V1_THERP</name>
<dbReference type="Pfam" id="PF12469">
    <property type="entry name" value="Cmr2_N"/>
    <property type="match status" value="1"/>
</dbReference>
<dbReference type="eggNOG" id="COG1353">
    <property type="taxonomic scope" value="Bacteria"/>
</dbReference>
<dbReference type="InterPro" id="IPR038242">
    <property type="entry name" value="Cmr2_N"/>
</dbReference>
<dbReference type="InterPro" id="IPR054767">
    <property type="entry name" value="Cas10-Cmr2_palm2"/>
</dbReference>
<keyword evidence="1" id="KW-0547">Nucleotide-binding</keyword>
<dbReference type="HOGENOM" id="CLU_012640_1_0_0"/>
<dbReference type="Proteomes" id="UP000000447">
    <property type="component" value="Plasmid unnamed"/>
</dbReference>
<geneLocation type="plasmid" evidence="5">
    <name>Tros</name>
</geneLocation>